<comment type="caution">
    <text evidence="1">The sequence shown here is derived from an EMBL/GenBank/DDBJ whole genome shotgun (WGS) entry which is preliminary data.</text>
</comment>
<organism evidence="1 2">
    <name type="scientific">Blastopirellula marina</name>
    <dbReference type="NCBI Taxonomy" id="124"/>
    <lineage>
        <taxon>Bacteria</taxon>
        <taxon>Pseudomonadati</taxon>
        <taxon>Planctomycetota</taxon>
        <taxon>Planctomycetia</taxon>
        <taxon>Pirellulales</taxon>
        <taxon>Pirellulaceae</taxon>
        <taxon>Blastopirellula</taxon>
    </lineage>
</organism>
<evidence type="ECO:0000313" key="2">
    <source>
        <dbReference type="Proteomes" id="UP000238322"/>
    </source>
</evidence>
<protein>
    <submittedName>
        <fullName evidence="1">Uncharacterized protein</fullName>
    </submittedName>
</protein>
<dbReference type="EMBL" id="PUHY01000005">
    <property type="protein sequence ID" value="PQO37484.1"/>
    <property type="molecule type" value="Genomic_DNA"/>
</dbReference>
<proteinExistence type="predicted"/>
<dbReference type="AlphaFoldDB" id="A0A2S8G021"/>
<dbReference type="RefSeq" id="WP_105328733.1">
    <property type="nucleotide sequence ID" value="NZ_PUHY01000005.1"/>
</dbReference>
<evidence type="ECO:0000313" key="1">
    <source>
        <dbReference type="EMBL" id="PQO37484.1"/>
    </source>
</evidence>
<gene>
    <name evidence="1" type="ORF">C5Y83_05950</name>
</gene>
<accession>A0A2S8G021</accession>
<dbReference type="Proteomes" id="UP000238322">
    <property type="component" value="Unassembled WGS sequence"/>
</dbReference>
<sequence length="357" mass="39396">MSKITEAFEQTAALQVDLEAGIIRGVKVCGNRSKNGRHYPADVLEKAAPLYDSVPVYLNHGLLPGDEREIDVHFGNLQNVRVQSGELFADLYYLKSHPQAAAIVERAQRFARNFGLSHDAEIEAITQDDGQRVTRIVAVNSVDIVTRPATNNGIFEQEHSSLISTRYPYKRLIESLPIGQYAGKFTVLEAMERDNDPLLSTPIETSETDEPSLKQATRQLILAILDDTSLDEETTLTRISDLVQTQLTLLGSSMPTGGSTHESWQARALAAETELAGARDQVIESVLKAHGIEPNSRLTRTLRQLPNRDAMNAYLDGDDIGTVLESSHHAIAKAEGEDVATYEAAQDDQTFLARMRM</sequence>
<dbReference type="OrthoDB" id="291901at2"/>
<name>A0A2S8G021_9BACT</name>
<reference evidence="1 2" key="1">
    <citation type="submission" date="2018-02" db="EMBL/GenBank/DDBJ databases">
        <title>Comparative genomes isolates from brazilian mangrove.</title>
        <authorList>
            <person name="Araujo J.E."/>
            <person name="Taketani R.G."/>
            <person name="Silva M.C.P."/>
            <person name="Loureco M.V."/>
            <person name="Andreote F.D."/>
        </authorList>
    </citation>
    <scope>NUCLEOTIDE SEQUENCE [LARGE SCALE GENOMIC DNA]</scope>
    <source>
        <strain evidence="1 2">Hex-1 MGV</strain>
    </source>
</reference>